<keyword evidence="2" id="KW-1185">Reference proteome</keyword>
<organism evidence="1 2">
    <name type="scientific">Devosia honganensis</name>
    <dbReference type="NCBI Taxonomy" id="1610527"/>
    <lineage>
        <taxon>Bacteria</taxon>
        <taxon>Pseudomonadati</taxon>
        <taxon>Pseudomonadota</taxon>
        <taxon>Alphaproteobacteria</taxon>
        <taxon>Hyphomicrobiales</taxon>
        <taxon>Devosiaceae</taxon>
        <taxon>Devosia</taxon>
    </lineage>
</organism>
<comment type="caution">
    <text evidence="1">The sequence shown here is derived from an EMBL/GenBank/DDBJ whole genome shotgun (WGS) entry which is preliminary data.</text>
</comment>
<evidence type="ECO:0000313" key="2">
    <source>
        <dbReference type="Proteomes" id="UP001595613"/>
    </source>
</evidence>
<protein>
    <submittedName>
        <fullName evidence="1">Uncharacterized protein</fullName>
    </submittedName>
</protein>
<evidence type="ECO:0000313" key="1">
    <source>
        <dbReference type="EMBL" id="MFC3706149.1"/>
    </source>
</evidence>
<proteinExistence type="predicted"/>
<reference evidence="2" key="1">
    <citation type="journal article" date="2019" name="Int. J. Syst. Evol. Microbiol.">
        <title>The Global Catalogue of Microorganisms (GCM) 10K type strain sequencing project: providing services to taxonomists for standard genome sequencing and annotation.</title>
        <authorList>
            <consortium name="The Broad Institute Genomics Platform"/>
            <consortium name="The Broad Institute Genome Sequencing Center for Infectious Disease"/>
            <person name="Wu L."/>
            <person name="Ma J."/>
        </authorList>
    </citation>
    <scope>NUCLEOTIDE SEQUENCE [LARGE SCALE GENOMIC DNA]</scope>
    <source>
        <strain evidence="2">KCTC 42281</strain>
    </source>
</reference>
<dbReference type="RefSeq" id="WP_380098216.1">
    <property type="nucleotide sequence ID" value="NZ_JBHRYD010000015.1"/>
</dbReference>
<dbReference type="Proteomes" id="UP001595613">
    <property type="component" value="Unassembled WGS sequence"/>
</dbReference>
<accession>A0ABV7X6A3</accession>
<dbReference type="EMBL" id="JBHRYD010000015">
    <property type="protein sequence ID" value="MFC3706149.1"/>
    <property type="molecule type" value="Genomic_DNA"/>
</dbReference>
<gene>
    <name evidence="1" type="ORF">ACFOOL_15460</name>
</gene>
<sequence>MNAGRRRHQKPTPRAGGASASAADALGALARAAGLVMLAGLAAGCVARPVGDFGRAQPGVLHDTVMPYMGAGLAHSRKEPVSSLNQTDQEREMHDRTWRFLVAAHSRDWQFDSSVELQRTRIGRARDHKFTTDRYYAWLRGTQYRSSTTRYATVGRHILADFDTLPATFRAICGVEEVDRQRRIAVAELGSIEPVVAHNVEARRMENQWHVDWFVRALNYRYESYAYALDHLLVETPHERSMAVDEALRRLLPFVERANRGDFCLGGMSGGRDGAVTIRSRFQTMVQDNEVIPQK</sequence>
<name>A0ABV7X6A3_9HYPH</name>